<reference evidence="2" key="1">
    <citation type="submission" date="2018-09" db="EMBL/GenBank/DDBJ databases">
        <authorList>
            <person name="Zhu H."/>
        </authorList>
    </citation>
    <scope>NUCLEOTIDE SEQUENCE [LARGE SCALE GENOMIC DNA]</scope>
    <source>
        <strain evidence="2">K1S02-23</strain>
    </source>
</reference>
<name>A0A3A3GFB8_9BURK</name>
<accession>A0A3A3GFB8</accession>
<dbReference type="AlphaFoldDB" id="A0A3A3GFB8"/>
<evidence type="ECO:0008006" key="3">
    <source>
        <dbReference type="Google" id="ProtNLM"/>
    </source>
</evidence>
<sequence>MSAPADNKNKALISGRIDAIRSYSTQGGERYETRVIQPAADQYSSPSAVAITSKKRIGGKGEDINVLVTVAGFKDSWTDKSSGEVQQTARNTLYAVE</sequence>
<keyword evidence="2" id="KW-1185">Reference proteome</keyword>
<dbReference type="OrthoDB" id="8779150at2"/>
<comment type="caution">
    <text evidence="1">The sequence shown here is derived from an EMBL/GenBank/DDBJ whole genome shotgun (WGS) entry which is preliminary data.</text>
</comment>
<evidence type="ECO:0000313" key="1">
    <source>
        <dbReference type="EMBL" id="RJG00956.1"/>
    </source>
</evidence>
<dbReference type="EMBL" id="QYUQ01000002">
    <property type="protein sequence ID" value="RJG00956.1"/>
    <property type="molecule type" value="Genomic_DNA"/>
</dbReference>
<dbReference type="Proteomes" id="UP000266327">
    <property type="component" value="Unassembled WGS sequence"/>
</dbReference>
<proteinExistence type="predicted"/>
<dbReference type="RefSeq" id="WP_119784409.1">
    <property type="nucleotide sequence ID" value="NZ_QYUQ01000002.1"/>
</dbReference>
<evidence type="ECO:0000313" key="2">
    <source>
        <dbReference type="Proteomes" id="UP000266327"/>
    </source>
</evidence>
<protein>
    <recommendedName>
        <fullName evidence="3">Single-stranded DNA-binding protein</fullName>
    </recommendedName>
</protein>
<organism evidence="1 2">
    <name type="scientific">Noviherbaspirillum sedimenti</name>
    <dbReference type="NCBI Taxonomy" id="2320865"/>
    <lineage>
        <taxon>Bacteria</taxon>
        <taxon>Pseudomonadati</taxon>
        <taxon>Pseudomonadota</taxon>
        <taxon>Betaproteobacteria</taxon>
        <taxon>Burkholderiales</taxon>
        <taxon>Oxalobacteraceae</taxon>
        <taxon>Noviherbaspirillum</taxon>
    </lineage>
</organism>
<gene>
    <name evidence="1" type="ORF">D3878_04610</name>
</gene>